<evidence type="ECO:0000256" key="1">
    <source>
        <dbReference type="SAM" id="Phobius"/>
    </source>
</evidence>
<keyword evidence="1" id="KW-1133">Transmembrane helix</keyword>
<evidence type="ECO:0000313" key="3">
    <source>
        <dbReference type="Proteomes" id="UP000183843"/>
    </source>
</evidence>
<evidence type="ECO:0000313" key="2">
    <source>
        <dbReference type="EMBL" id="SFB08075.1"/>
    </source>
</evidence>
<feature type="transmembrane region" description="Helical" evidence="1">
    <location>
        <begin position="20"/>
        <end position="53"/>
    </location>
</feature>
<dbReference type="EMBL" id="FOJX01000010">
    <property type="protein sequence ID" value="SFB08075.1"/>
    <property type="molecule type" value="Genomic_DNA"/>
</dbReference>
<gene>
    <name evidence="2" type="ORF">SAMN05216587_1103</name>
</gene>
<keyword evidence="1" id="KW-0472">Membrane</keyword>
<dbReference type="AlphaFoldDB" id="A0A1I0Y3Z8"/>
<accession>A0A1I0Y3Z8</accession>
<organism evidence="2 3">
    <name type="scientific">Selenomonas ruminantium</name>
    <dbReference type="NCBI Taxonomy" id="971"/>
    <lineage>
        <taxon>Bacteria</taxon>
        <taxon>Bacillati</taxon>
        <taxon>Bacillota</taxon>
        <taxon>Negativicutes</taxon>
        <taxon>Selenomonadales</taxon>
        <taxon>Selenomonadaceae</taxon>
        <taxon>Selenomonas</taxon>
    </lineage>
</organism>
<dbReference type="Proteomes" id="UP000183843">
    <property type="component" value="Unassembled WGS sequence"/>
</dbReference>
<dbReference type="RefSeq" id="WP_074816420.1">
    <property type="nucleotide sequence ID" value="NZ_FOJX01000010.1"/>
</dbReference>
<keyword evidence="1" id="KW-0812">Transmembrane</keyword>
<protein>
    <submittedName>
        <fullName evidence="2">Uncharacterized protein</fullName>
    </submittedName>
</protein>
<sequence length="243" mass="26843">MEDKNYDSVSSGKTMVGCLFYLIGIGAIISLFVSGMSGTAIILMVIGLTVGYYVGESAENDRAIARGQDELMFADQLTNDNLEGIYEHACVPKDGTYYRWFFDDDTQKMVFFFDAKTPFFELLFPEYKYKLPLTSIIEAVSEYSYHIEGNTEHAGVIKRAVIGGVLAGGVGAVIGGATADTNVNQQKIIDRCWVRIQTNEVEYRTLKIYTDTPEMADDVLAIIKAIISKYADTPIPESALATE</sequence>
<name>A0A1I0Y3Z8_SELRU</name>
<proteinExistence type="predicted"/>
<reference evidence="2 3" key="1">
    <citation type="submission" date="2016-10" db="EMBL/GenBank/DDBJ databases">
        <authorList>
            <person name="de Groot N.N."/>
        </authorList>
    </citation>
    <scope>NUCLEOTIDE SEQUENCE [LARGE SCALE GENOMIC DNA]</scope>
    <source>
        <strain evidence="2 3">L14</strain>
    </source>
</reference>